<proteinExistence type="predicted"/>
<dbReference type="Proteomes" id="UP001571476">
    <property type="component" value="Unassembled WGS sequence"/>
</dbReference>
<protein>
    <submittedName>
        <fullName evidence="1">Uncharacterized protein</fullName>
    </submittedName>
</protein>
<keyword evidence="2" id="KW-1185">Reference proteome</keyword>
<dbReference type="EMBL" id="JBGOSP010000003">
    <property type="protein sequence ID" value="MFA3835855.1"/>
    <property type="molecule type" value="Genomic_DNA"/>
</dbReference>
<evidence type="ECO:0000313" key="1">
    <source>
        <dbReference type="EMBL" id="MFA3835855.1"/>
    </source>
</evidence>
<accession>A0ABV4SBN2</accession>
<comment type="caution">
    <text evidence="1">The sequence shown here is derived from an EMBL/GenBank/DDBJ whole genome shotgun (WGS) entry which is preliminary data.</text>
</comment>
<gene>
    <name evidence="1" type="ORF">ACEG43_06655</name>
</gene>
<organism evidence="1 2">
    <name type="scientific">Streptomyces aureus</name>
    <dbReference type="NCBI Taxonomy" id="193461"/>
    <lineage>
        <taxon>Bacteria</taxon>
        <taxon>Bacillati</taxon>
        <taxon>Actinomycetota</taxon>
        <taxon>Actinomycetes</taxon>
        <taxon>Kitasatosporales</taxon>
        <taxon>Streptomycetaceae</taxon>
        <taxon>Streptomyces</taxon>
    </lineage>
</organism>
<name>A0ABV4SBN2_9ACTN</name>
<sequence length="87" mass="9096">MTEDVFTPVVGLHKDITVTMCMAYPPEEFAGTLERIADGTIDAAALVTGQTCLGGVSAALDTLRRPDDHVKVLVRPGLPGTGLHPAP</sequence>
<reference evidence="1 2" key="1">
    <citation type="submission" date="2024-08" db="EMBL/GenBank/DDBJ databases">
        <title>Genome sequence of Streptomyces aureus CACIA-1.46HGO.</title>
        <authorList>
            <person name="Evangelista-Martinez Z."/>
        </authorList>
    </citation>
    <scope>NUCLEOTIDE SEQUENCE [LARGE SCALE GENOMIC DNA]</scope>
    <source>
        <strain evidence="1 2">CACIA-1.46HGO</strain>
    </source>
</reference>
<dbReference type="RefSeq" id="WP_372561815.1">
    <property type="nucleotide sequence ID" value="NZ_JBGOSP010000003.1"/>
</dbReference>
<evidence type="ECO:0000313" key="2">
    <source>
        <dbReference type="Proteomes" id="UP001571476"/>
    </source>
</evidence>